<keyword evidence="2" id="KW-0808">Transferase</keyword>
<organism evidence="2 3">
    <name type="scientific">Pedobacter duraquae</name>
    <dbReference type="NCBI Taxonomy" id="425511"/>
    <lineage>
        <taxon>Bacteria</taxon>
        <taxon>Pseudomonadati</taxon>
        <taxon>Bacteroidota</taxon>
        <taxon>Sphingobacteriia</taxon>
        <taxon>Sphingobacteriales</taxon>
        <taxon>Sphingobacteriaceae</taxon>
        <taxon>Pedobacter</taxon>
    </lineage>
</organism>
<protein>
    <submittedName>
        <fullName evidence="2">Glycosyltransferase involved in cell wall biosynthesis</fullName>
    </submittedName>
</protein>
<dbReference type="EMBL" id="SNWM01000002">
    <property type="protein sequence ID" value="TDO23138.1"/>
    <property type="molecule type" value="Genomic_DNA"/>
</dbReference>
<dbReference type="Gene3D" id="3.90.550.10">
    <property type="entry name" value="Spore Coat Polysaccharide Biosynthesis Protein SpsA, Chain A"/>
    <property type="match status" value="1"/>
</dbReference>
<evidence type="ECO:0000313" key="3">
    <source>
        <dbReference type="Proteomes" id="UP000295499"/>
    </source>
</evidence>
<dbReference type="PANTHER" id="PTHR22916:SF3">
    <property type="entry name" value="UDP-GLCNAC:BETAGAL BETA-1,3-N-ACETYLGLUCOSAMINYLTRANSFERASE-LIKE PROTEIN 1"/>
    <property type="match status" value="1"/>
</dbReference>
<dbReference type="AlphaFoldDB" id="A0A4V3C3R9"/>
<dbReference type="PANTHER" id="PTHR22916">
    <property type="entry name" value="GLYCOSYLTRANSFERASE"/>
    <property type="match status" value="1"/>
</dbReference>
<proteinExistence type="predicted"/>
<dbReference type="Proteomes" id="UP000295499">
    <property type="component" value="Unassembled WGS sequence"/>
</dbReference>
<dbReference type="OrthoDB" id="6638511at2"/>
<dbReference type="SUPFAM" id="SSF53448">
    <property type="entry name" value="Nucleotide-diphospho-sugar transferases"/>
    <property type="match status" value="1"/>
</dbReference>
<sequence>MSKVSVIMPAYNAELHIEKSIDSVINQTFKNWELIVIDDGSTDTTSDIVKQKMAQDERIRYLHQENCGPGSARDSAIKISDGDLLAFLDADDLWLPSKLEISVTGLLNSGVDLLFTDAFMFSETYDSDSREHIGIVHGEYYGPEGIKSFLTQNRIPTLTVLLKKNAYFKTEGFKSSYIAEDYDLWLQLLNTGCSFKSIDQPLSAYRIHDESLTKGDRRVLYDTILVIKEFLHAHPEYAESVDRSLLQKIKYWLYNSTDASTSRLRILISGLRPTNRYILPYLLSYFLPFKLIRKLINNTILKNVY</sequence>
<reference evidence="2 3" key="1">
    <citation type="submission" date="2019-03" db="EMBL/GenBank/DDBJ databases">
        <title>Genomic Encyclopedia of Archaeal and Bacterial Type Strains, Phase II (KMG-II): from individual species to whole genera.</title>
        <authorList>
            <person name="Goeker M."/>
        </authorList>
    </citation>
    <scope>NUCLEOTIDE SEQUENCE [LARGE SCALE GENOMIC DNA]</scope>
    <source>
        <strain evidence="2 3">DSM 19034</strain>
    </source>
</reference>
<dbReference type="Pfam" id="PF00535">
    <property type="entry name" value="Glycos_transf_2"/>
    <property type="match status" value="1"/>
</dbReference>
<accession>A0A4V3C3R9</accession>
<feature type="domain" description="Glycosyltransferase 2-like" evidence="1">
    <location>
        <begin position="5"/>
        <end position="132"/>
    </location>
</feature>
<gene>
    <name evidence="2" type="ORF">CLV32_2125</name>
</gene>
<evidence type="ECO:0000259" key="1">
    <source>
        <dbReference type="Pfam" id="PF00535"/>
    </source>
</evidence>
<comment type="caution">
    <text evidence="2">The sequence shown here is derived from an EMBL/GenBank/DDBJ whole genome shotgun (WGS) entry which is preliminary data.</text>
</comment>
<dbReference type="GO" id="GO:0016758">
    <property type="term" value="F:hexosyltransferase activity"/>
    <property type="evidence" value="ECO:0007669"/>
    <property type="project" value="UniProtKB-ARBA"/>
</dbReference>
<keyword evidence="3" id="KW-1185">Reference proteome</keyword>
<dbReference type="RefSeq" id="WP_133555075.1">
    <property type="nucleotide sequence ID" value="NZ_SNWM01000002.1"/>
</dbReference>
<name>A0A4V3C3R9_9SPHI</name>
<dbReference type="InterPro" id="IPR001173">
    <property type="entry name" value="Glyco_trans_2-like"/>
</dbReference>
<evidence type="ECO:0000313" key="2">
    <source>
        <dbReference type="EMBL" id="TDO23138.1"/>
    </source>
</evidence>
<dbReference type="InterPro" id="IPR029044">
    <property type="entry name" value="Nucleotide-diphossugar_trans"/>
</dbReference>